<proteinExistence type="predicted"/>
<name>A0AB34IDZ8_PRYPA</name>
<evidence type="ECO:0000313" key="3">
    <source>
        <dbReference type="Proteomes" id="UP001515480"/>
    </source>
</evidence>
<dbReference type="Proteomes" id="UP001515480">
    <property type="component" value="Unassembled WGS sequence"/>
</dbReference>
<dbReference type="EMBL" id="JBGBPQ010000028">
    <property type="protein sequence ID" value="KAL1496732.1"/>
    <property type="molecule type" value="Genomic_DNA"/>
</dbReference>
<reference evidence="2 3" key="1">
    <citation type="journal article" date="2024" name="Science">
        <title>Giant polyketide synthase enzymes in the biosynthesis of giant marine polyether toxins.</title>
        <authorList>
            <person name="Fallon T.R."/>
            <person name="Shende V.V."/>
            <person name="Wierzbicki I.H."/>
            <person name="Pendleton A.L."/>
            <person name="Watervoot N.F."/>
            <person name="Auber R.P."/>
            <person name="Gonzalez D.J."/>
            <person name="Wisecaver J.H."/>
            <person name="Moore B.S."/>
        </authorList>
    </citation>
    <scope>NUCLEOTIDE SEQUENCE [LARGE SCALE GENOMIC DNA]</scope>
    <source>
        <strain evidence="2 3">12B1</strain>
    </source>
</reference>
<evidence type="ECO:0000313" key="2">
    <source>
        <dbReference type="EMBL" id="KAL1496732.1"/>
    </source>
</evidence>
<dbReference type="AlphaFoldDB" id="A0AB34IDZ8"/>
<comment type="caution">
    <text evidence="2">The sequence shown here is derived from an EMBL/GenBank/DDBJ whole genome shotgun (WGS) entry which is preliminary data.</text>
</comment>
<organism evidence="2 3">
    <name type="scientific">Prymnesium parvum</name>
    <name type="common">Toxic golden alga</name>
    <dbReference type="NCBI Taxonomy" id="97485"/>
    <lineage>
        <taxon>Eukaryota</taxon>
        <taxon>Haptista</taxon>
        <taxon>Haptophyta</taxon>
        <taxon>Prymnesiophyceae</taxon>
        <taxon>Prymnesiales</taxon>
        <taxon>Prymnesiaceae</taxon>
        <taxon>Prymnesium</taxon>
    </lineage>
</organism>
<accession>A0AB34IDZ8</accession>
<keyword evidence="1" id="KW-0472">Membrane</keyword>
<feature type="transmembrane region" description="Helical" evidence="1">
    <location>
        <begin position="181"/>
        <end position="204"/>
    </location>
</feature>
<gene>
    <name evidence="2" type="ORF">AB1Y20_014325</name>
</gene>
<keyword evidence="3" id="KW-1185">Reference proteome</keyword>
<keyword evidence="1" id="KW-1133">Transmembrane helix</keyword>
<keyword evidence="1" id="KW-0812">Transmembrane</keyword>
<sequence length="230" mass="24931">MQQVKRLNEANKAKFVAKAPPRVRPARLPPAMLEVTRRFKKEYTPQQLELLWGALLEVYGDAELAAAAVRSNPQVLNPSYSFCNTMLASREALEAMMGREEALDVMLKNPAVLQCGPSLETLGPAEIKGFAAMRAAGNALFPEGVRGPALLALLAFCAFPVVASYVPELEGSWALGVAKPAVGLLFAVAIEGSRLLIVGTVLKAKMAGDERERRAMEKADAARRRRMGKK</sequence>
<protein>
    <submittedName>
        <fullName evidence="2">Uncharacterized protein</fullName>
    </submittedName>
</protein>
<feature type="transmembrane region" description="Helical" evidence="1">
    <location>
        <begin position="149"/>
        <end position="166"/>
    </location>
</feature>
<evidence type="ECO:0000256" key="1">
    <source>
        <dbReference type="SAM" id="Phobius"/>
    </source>
</evidence>